<proteinExistence type="inferred from homology"/>
<feature type="region of interest" description="Disordered" evidence="2">
    <location>
        <begin position="123"/>
        <end position="214"/>
    </location>
</feature>
<keyword evidence="3" id="KW-1133">Transmembrane helix</keyword>
<dbReference type="SUPFAM" id="SSF49764">
    <property type="entry name" value="HSP20-like chaperones"/>
    <property type="match status" value="1"/>
</dbReference>
<keyword evidence="3" id="KW-0812">Transmembrane</keyword>
<dbReference type="PROSITE" id="PS01031">
    <property type="entry name" value="SHSP"/>
    <property type="match status" value="1"/>
</dbReference>
<keyword evidence="6" id="KW-1185">Reference proteome</keyword>
<evidence type="ECO:0000259" key="4">
    <source>
        <dbReference type="PROSITE" id="PS01031"/>
    </source>
</evidence>
<reference evidence="5 6" key="1">
    <citation type="submission" date="2013-09" db="EMBL/GenBank/DDBJ databases">
        <title>Corchorus capsularis genome sequencing.</title>
        <authorList>
            <person name="Alam M."/>
            <person name="Haque M.S."/>
            <person name="Islam M.S."/>
            <person name="Emdad E.M."/>
            <person name="Islam M.M."/>
            <person name="Ahmed B."/>
            <person name="Halim A."/>
            <person name="Hossen Q.M.M."/>
            <person name="Hossain M.Z."/>
            <person name="Ahmed R."/>
            <person name="Khan M.M."/>
            <person name="Islam R."/>
            <person name="Rashid M.M."/>
            <person name="Khan S.A."/>
            <person name="Rahman M.S."/>
            <person name="Alam M."/>
        </authorList>
    </citation>
    <scope>NUCLEOTIDE SEQUENCE [LARGE SCALE GENOMIC DNA]</scope>
    <source>
        <strain evidence="6">cv. CVL-1</strain>
        <tissue evidence="5">Whole seedling</tissue>
    </source>
</reference>
<evidence type="ECO:0000313" key="5">
    <source>
        <dbReference type="EMBL" id="OMO75823.1"/>
    </source>
</evidence>
<comment type="similarity">
    <text evidence="1">Belongs to the small heat shock protein (HSP20) family.</text>
</comment>
<accession>A0A1R3HZR1</accession>
<feature type="compositionally biased region" description="Basic and acidic residues" evidence="2">
    <location>
        <begin position="147"/>
        <end position="187"/>
    </location>
</feature>
<feature type="region of interest" description="Disordered" evidence="2">
    <location>
        <begin position="1"/>
        <end position="27"/>
    </location>
</feature>
<gene>
    <name evidence="5" type="ORF">CCACVL1_16029</name>
</gene>
<evidence type="ECO:0000256" key="3">
    <source>
        <dbReference type="SAM" id="Phobius"/>
    </source>
</evidence>
<name>A0A1R3HZR1_COCAP</name>
<dbReference type="CDD" id="cd00298">
    <property type="entry name" value="ACD_sHsps_p23-like"/>
    <property type="match status" value="1"/>
</dbReference>
<dbReference type="EMBL" id="AWWV01010946">
    <property type="protein sequence ID" value="OMO75823.1"/>
    <property type="molecule type" value="Genomic_DNA"/>
</dbReference>
<feature type="compositionally biased region" description="Basic and acidic residues" evidence="2">
    <location>
        <begin position="197"/>
        <end position="214"/>
    </location>
</feature>
<keyword evidence="3" id="KW-0472">Membrane</keyword>
<evidence type="ECO:0000313" key="6">
    <source>
        <dbReference type="Proteomes" id="UP000188268"/>
    </source>
</evidence>
<dbReference type="OrthoDB" id="1431247at2759"/>
<feature type="compositionally biased region" description="Polar residues" evidence="2">
    <location>
        <begin position="123"/>
        <end position="141"/>
    </location>
</feature>
<dbReference type="Gene3D" id="2.60.40.790">
    <property type="match status" value="1"/>
</dbReference>
<organism evidence="5 6">
    <name type="scientific">Corchorus capsularis</name>
    <name type="common">Jute</name>
    <dbReference type="NCBI Taxonomy" id="210143"/>
    <lineage>
        <taxon>Eukaryota</taxon>
        <taxon>Viridiplantae</taxon>
        <taxon>Streptophyta</taxon>
        <taxon>Embryophyta</taxon>
        <taxon>Tracheophyta</taxon>
        <taxon>Spermatophyta</taxon>
        <taxon>Magnoliopsida</taxon>
        <taxon>eudicotyledons</taxon>
        <taxon>Gunneridae</taxon>
        <taxon>Pentapetalae</taxon>
        <taxon>rosids</taxon>
        <taxon>malvids</taxon>
        <taxon>Malvales</taxon>
        <taxon>Malvaceae</taxon>
        <taxon>Grewioideae</taxon>
        <taxon>Apeibeae</taxon>
        <taxon>Corchorus</taxon>
    </lineage>
</organism>
<dbReference type="InterPro" id="IPR002068">
    <property type="entry name" value="A-crystallin/Hsp20_dom"/>
</dbReference>
<dbReference type="AlphaFoldDB" id="A0A1R3HZR1"/>
<feature type="transmembrane region" description="Helical" evidence="3">
    <location>
        <begin position="222"/>
        <end position="244"/>
    </location>
</feature>
<comment type="caution">
    <text evidence="5">The sequence shown here is derived from an EMBL/GenBank/DDBJ whole genome shotgun (WGS) entry which is preliminary data.</text>
</comment>
<dbReference type="OMA" id="VHENEAT"/>
<dbReference type="Proteomes" id="UP000188268">
    <property type="component" value="Unassembled WGS sequence"/>
</dbReference>
<sequence>MRPRNTGISGGSRPQQPQSQNFKPKTEWKHEEAASFLFLYLPGVEQLTITPDYSNGRVKVEGQRRLPNNRLLPVNETFTIPEDCDLAKMDKQFGRRGILTLKMPRNIAEPPKETTTSLLMEATKTSKPQEDATTAVDNSVSAEVVPTDEKSAMKEEININDEKGKQTKPENLENVEEEKSSNYEQSKESVMATATDDANKVEEKQKQKGNAKVKDLNEDSKLIINMGAAVLIVVGVGVSLFYFIP</sequence>
<dbReference type="InterPro" id="IPR008978">
    <property type="entry name" value="HSP20-like_chaperone"/>
</dbReference>
<feature type="compositionally biased region" description="Low complexity" evidence="2">
    <location>
        <begin position="11"/>
        <end position="20"/>
    </location>
</feature>
<dbReference type="Gramene" id="OMO75823">
    <property type="protein sequence ID" value="OMO75823"/>
    <property type="gene ID" value="CCACVL1_16029"/>
</dbReference>
<feature type="domain" description="SHSP" evidence="4">
    <location>
        <begin position="17"/>
        <end position="121"/>
    </location>
</feature>
<protein>
    <submittedName>
        <fullName evidence="5">HSP20-like chaperone</fullName>
    </submittedName>
</protein>
<evidence type="ECO:0000256" key="1">
    <source>
        <dbReference type="PROSITE-ProRule" id="PRU00285"/>
    </source>
</evidence>
<evidence type="ECO:0000256" key="2">
    <source>
        <dbReference type="SAM" id="MobiDB-lite"/>
    </source>
</evidence>